<evidence type="ECO:0000256" key="1">
    <source>
        <dbReference type="ARBA" id="ARBA00004173"/>
    </source>
</evidence>
<dbReference type="PRINTS" id="PR00081">
    <property type="entry name" value="GDHRDH"/>
</dbReference>
<comment type="subcellular location">
    <subcellularLocation>
        <location evidence="1">Mitochondrion</location>
    </subcellularLocation>
</comment>
<dbReference type="InterPro" id="IPR020904">
    <property type="entry name" value="Sc_DH/Rdtase_CS"/>
</dbReference>
<dbReference type="PROSITE" id="PS00061">
    <property type="entry name" value="ADH_SHORT"/>
    <property type="match status" value="1"/>
</dbReference>
<evidence type="ECO:0000256" key="5">
    <source>
        <dbReference type="ARBA" id="ARBA00038261"/>
    </source>
</evidence>
<evidence type="ECO:0000313" key="7">
    <source>
        <dbReference type="EMBL" id="KAK3867738.1"/>
    </source>
</evidence>
<reference evidence="7" key="1">
    <citation type="submission" date="2023-10" db="EMBL/GenBank/DDBJ databases">
        <title>Genome assemblies of two species of porcelain crab, Petrolisthes cinctipes and Petrolisthes manimaculis (Anomura: Porcellanidae).</title>
        <authorList>
            <person name="Angst P."/>
        </authorList>
    </citation>
    <scope>NUCLEOTIDE SEQUENCE</scope>
    <source>
        <strain evidence="7">PB745_01</strain>
        <tissue evidence="7">Gill</tissue>
    </source>
</reference>
<dbReference type="FunFam" id="3.40.50.720:FF:000137">
    <property type="entry name" value="Hydroxysteroid (17-beta) dehydrogenase 3"/>
    <property type="match status" value="1"/>
</dbReference>
<keyword evidence="4" id="KW-0496">Mitochondrion</keyword>
<dbReference type="PANTHER" id="PTHR44889:SF1">
    <property type="entry name" value="INACTIVE HYDROXYSTEROID DEHYDROGENASE-LIKE PROTEIN 1"/>
    <property type="match status" value="1"/>
</dbReference>
<evidence type="ECO:0000256" key="6">
    <source>
        <dbReference type="SAM" id="Phobius"/>
    </source>
</evidence>
<evidence type="ECO:0000256" key="4">
    <source>
        <dbReference type="ARBA" id="ARBA00023128"/>
    </source>
</evidence>
<dbReference type="GO" id="GO:0005739">
    <property type="term" value="C:mitochondrion"/>
    <property type="evidence" value="ECO:0007669"/>
    <property type="project" value="UniProtKB-SubCell"/>
</dbReference>
<dbReference type="Pfam" id="PF00106">
    <property type="entry name" value="adh_short"/>
    <property type="match status" value="1"/>
</dbReference>
<dbReference type="PRINTS" id="PR00080">
    <property type="entry name" value="SDRFAMILY"/>
</dbReference>
<feature type="transmembrane region" description="Helical" evidence="6">
    <location>
        <begin position="271"/>
        <end position="292"/>
    </location>
</feature>
<name>A0AAE1F7H3_PETCI</name>
<keyword evidence="6" id="KW-1133">Transmembrane helix</keyword>
<dbReference type="InterPro" id="IPR002347">
    <property type="entry name" value="SDR_fam"/>
</dbReference>
<organism evidence="7 8">
    <name type="scientific">Petrolisthes cinctipes</name>
    <name type="common">Flat porcelain crab</name>
    <dbReference type="NCBI Taxonomy" id="88211"/>
    <lineage>
        <taxon>Eukaryota</taxon>
        <taxon>Metazoa</taxon>
        <taxon>Ecdysozoa</taxon>
        <taxon>Arthropoda</taxon>
        <taxon>Crustacea</taxon>
        <taxon>Multicrustacea</taxon>
        <taxon>Malacostraca</taxon>
        <taxon>Eumalacostraca</taxon>
        <taxon>Eucarida</taxon>
        <taxon>Decapoda</taxon>
        <taxon>Pleocyemata</taxon>
        <taxon>Anomura</taxon>
        <taxon>Galatheoidea</taxon>
        <taxon>Porcellanidae</taxon>
        <taxon>Petrolisthes</taxon>
    </lineage>
</organism>
<keyword evidence="8" id="KW-1185">Reference proteome</keyword>
<evidence type="ECO:0000256" key="2">
    <source>
        <dbReference type="ARBA" id="ARBA00022857"/>
    </source>
</evidence>
<keyword evidence="6" id="KW-0472">Membrane</keyword>
<evidence type="ECO:0000313" key="8">
    <source>
        <dbReference type="Proteomes" id="UP001286313"/>
    </source>
</evidence>
<comment type="similarity">
    <text evidence="5">Belongs to the short-chain dehydrogenases/reductases (SDR) family. 17-beta-HSD 3 subfamily.</text>
</comment>
<dbReference type="InterPro" id="IPR052149">
    <property type="entry name" value="17-beta-HSD3-like"/>
</dbReference>
<keyword evidence="6" id="KW-0812">Transmembrane</keyword>
<dbReference type="GO" id="GO:0016491">
    <property type="term" value="F:oxidoreductase activity"/>
    <property type="evidence" value="ECO:0007669"/>
    <property type="project" value="UniProtKB-KW"/>
</dbReference>
<dbReference type="AlphaFoldDB" id="A0AAE1F7H3"/>
<dbReference type="InterPro" id="IPR036291">
    <property type="entry name" value="NAD(P)-bd_dom_sf"/>
</dbReference>
<dbReference type="CDD" id="cd05356">
    <property type="entry name" value="17beta-HSD1_like_SDR_c"/>
    <property type="match status" value="1"/>
</dbReference>
<dbReference type="SUPFAM" id="SSF51735">
    <property type="entry name" value="NAD(P)-binding Rossmann-fold domains"/>
    <property type="match status" value="1"/>
</dbReference>
<feature type="transmembrane region" description="Helical" evidence="6">
    <location>
        <begin position="30"/>
        <end position="51"/>
    </location>
</feature>
<dbReference type="EMBL" id="JAWQEG010003142">
    <property type="protein sequence ID" value="KAK3867738.1"/>
    <property type="molecule type" value="Genomic_DNA"/>
</dbReference>
<protein>
    <submittedName>
        <fullName evidence="7">Uncharacterized protein</fullName>
    </submittedName>
</protein>
<gene>
    <name evidence="7" type="ORF">Pcinc_026831</name>
</gene>
<dbReference type="Gene3D" id="3.40.50.720">
    <property type="entry name" value="NAD(P)-binding Rossmann-like Domain"/>
    <property type="match status" value="1"/>
</dbReference>
<keyword evidence="2" id="KW-0521">NADP</keyword>
<proteinExistence type="inferred from homology"/>
<dbReference type="Proteomes" id="UP001286313">
    <property type="component" value="Unassembled WGS sequence"/>
</dbReference>
<comment type="caution">
    <text evidence="7">The sequence shown here is derived from an EMBL/GenBank/DDBJ whole genome shotgun (WGS) entry which is preliminary data.</text>
</comment>
<dbReference type="PANTHER" id="PTHR44889">
    <property type="entry name" value="INACTIVE HYDROXYSTEROID DEHYDROGENASE-LIKE PROTEIN 1"/>
    <property type="match status" value="1"/>
</dbReference>
<evidence type="ECO:0000256" key="3">
    <source>
        <dbReference type="ARBA" id="ARBA00023002"/>
    </source>
</evidence>
<feature type="transmembrane region" description="Helical" evidence="6">
    <location>
        <begin position="312"/>
        <end position="331"/>
    </location>
</feature>
<sequence>MSYVGVMEWSVYVGVVEWVMSYVGVVEWCVYWVGLVTVAWWLVYIMLELVAGLRKFVWARLVSPHQDLARKYGGKWAVVTGCTDGLGKEYARQLAKRGCNLVLISRTLHKLHNVQRQIESECPGIETEVIQVDFTHGREVYPKITSHLQGKDIAILVNNVGLNIYPPKKFPDVSEEEIWDLVNVNMASVMMMTRLVLPGMSGRKAGAIVNLASVLAYYPLPHFGVYCATKAFVKSFSETLRWEVSGMGVTVQTLTPFVVTTKMTDYTKFTATHGVLIPSASTYVTCALSTLGHAGCTTGYWPHGVQLFVMEWVLGGWCVMMGTDLLFDYLLKKGAIGRKGRTGGQEMEKDKKEKKI</sequence>
<accession>A0AAE1F7H3</accession>
<keyword evidence="3" id="KW-0560">Oxidoreductase</keyword>